<dbReference type="STRING" id="714943.Mucpa_2357"/>
<dbReference type="OrthoDB" id="965614at2"/>
<evidence type="ECO:0000313" key="2">
    <source>
        <dbReference type="Proteomes" id="UP000002774"/>
    </source>
</evidence>
<dbReference type="RefSeq" id="WP_008506574.1">
    <property type="nucleotide sequence ID" value="NZ_CM001403.1"/>
</dbReference>
<evidence type="ECO:0000313" key="1">
    <source>
        <dbReference type="EMBL" id="EHQ26487.1"/>
    </source>
</evidence>
<protein>
    <submittedName>
        <fullName evidence="1">Uncharacterized protein</fullName>
    </submittedName>
</protein>
<dbReference type="eggNOG" id="ENOG5033FRW">
    <property type="taxonomic scope" value="Bacteria"/>
</dbReference>
<keyword evidence="2" id="KW-1185">Reference proteome</keyword>
<dbReference type="Proteomes" id="UP000002774">
    <property type="component" value="Chromosome"/>
</dbReference>
<gene>
    <name evidence="1" type="ORF">Mucpa_2357</name>
</gene>
<dbReference type="EMBL" id="CM001403">
    <property type="protein sequence ID" value="EHQ26487.1"/>
    <property type="molecule type" value="Genomic_DNA"/>
</dbReference>
<dbReference type="HOGENOM" id="CLU_2735650_0_0_10"/>
<accession>H1YI52</accession>
<sequence length="71" mass="8267">MERITINIPDSQSEEIKSFLKSKGIVVDSPKSLNIEAYQKKIANIGVWTDEDLKLFDDNRKLLDNFNPQEW</sequence>
<dbReference type="AlphaFoldDB" id="H1YI52"/>
<organism evidence="1 2">
    <name type="scientific">Mucilaginibacter paludis DSM 18603</name>
    <dbReference type="NCBI Taxonomy" id="714943"/>
    <lineage>
        <taxon>Bacteria</taxon>
        <taxon>Pseudomonadati</taxon>
        <taxon>Bacteroidota</taxon>
        <taxon>Sphingobacteriia</taxon>
        <taxon>Sphingobacteriales</taxon>
        <taxon>Sphingobacteriaceae</taxon>
        <taxon>Mucilaginibacter</taxon>
    </lineage>
</organism>
<name>H1YI52_9SPHI</name>
<reference evidence="1" key="1">
    <citation type="submission" date="2011-09" db="EMBL/GenBank/DDBJ databases">
        <title>The permanent draft genome of Mucilaginibacter paludis DSM 18603.</title>
        <authorList>
            <consortium name="US DOE Joint Genome Institute (JGI-PGF)"/>
            <person name="Lucas S."/>
            <person name="Han J."/>
            <person name="Lapidus A."/>
            <person name="Bruce D."/>
            <person name="Goodwin L."/>
            <person name="Pitluck S."/>
            <person name="Peters L."/>
            <person name="Kyrpides N."/>
            <person name="Mavromatis K."/>
            <person name="Ivanova N."/>
            <person name="Mikhailova N."/>
            <person name="Held B."/>
            <person name="Detter J.C."/>
            <person name="Tapia R."/>
            <person name="Han C."/>
            <person name="Land M."/>
            <person name="Hauser L."/>
            <person name="Markowitz V."/>
            <person name="Cheng J.-F."/>
            <person name="Hugenholtz P."/>
            <person name="Woyke T."/>
            <person name="Wu D."/>
            <person name="Tindall B."/>
            <person name="Brambilla E."/>
            <person name="Klenk H.-P."/>
            <person name="Eisen J.A."/>
        </authorList>
    </citation>
    <scope>NUCLEOTIDE SEQUENCE [LARGE SCALE GENOMIC DNA]</scope>
    <source>
        <strain evidence="1">DSM 18603</strain>
    </source>
</reference>
<proteinExistence type="predicted"/>